<comment type="caution">
    <text evidence="3">The sequence shown here is derived from an EMBL/GenBank/DDBJ whole genome shotgun (WGS) entry which is preliminary data.</text>
</comment>
<dbReference type="EMBL" id="JACBKZ010000003">
    <property type="protein sequence ID" value="KAF5953779.1"/>
    <property type="molecule type" value="Genomic_DNA"/>
</dbReference>
<organism evidence="3 4">
    <name type="scientific">Camellia sinensis</name>
    <name type="common">Tea plant</name>
    <name type="synonym">Thea sinensis</name>
    <dbReference type="NCBI Taxonomy" id="4442"/>
    <lineage>
        <taxon>Eukaryota</taxon>
        <taxon>Viridiplantae</taxon>
        <taxon>Streptophyta</taxon>
        <taxon>Embryophyta</taxon>
        <taxon>Tracheophyta</taxon>
        <taxon>Spermatophyta</taxon>
        <taxon>Magnoliopsida</taxon>
        <taxon>eudicotyledons</taxon>
        <taxon>Gunneridae</taxon>
        <taxon>Pentapetalae</taxon>
        <taxon>asterids</taxon>
        <taxon>Ericales</taxon>
        <taxon>Theaceae</taxon>
        <taxon>Camellia</taxon>
    </lineage>
</organism>
<feature type="region of interest" description="Disordered" evidence="1">
    <location>
        <begin position="296"/>
        <end position="315"/>
    </location>
</feature>
<dbReference type="InterPro" id="IPR015216">
    <property type="entry name" value="SANTA"/>
</dbReference>
<evidence type="ECO:0000313" key="4">
    <source>
        <dbReference type="Proteomes" id="UP000593564"/>
    </source>
</evidence>
<reference evidence="4" key="1">
    <citation type="journal article" date="2020" name="Nat. Commun.">
        <title>Genome assembly of wild tea tree DASZ reveals pedigree and selection history of tea varieties.</title>
        <authorList>
            <person name="Zhang W."/>
            <person name="Zhang Y."/>
            <person name="Qiu H."/>
            <person name="Guo Y."/>
            <person name="Wan H."/>
            <person name="Zhang X."/>
            <person name="Scossa F."/>
            <person name="Alseekh S."/>
            <person name="Zhang Q."/>
            <person name="Wang P."/>
            <person name="Xu L."/>
            <person name="Schmidt M.H."/>
            <person name="Jia X."/>
            <person name="Li D."/>
            <person name="Zhu A."/>
            <person name="Guo F."/>
            <person name="Chen W."/>
            <person name="Ni D."/>
            <person name="Usadel B."/>
            <person name="Fernie A.R."/>
            <person name="Wen W."/>
        </authorList>
    </citation>
    <scope>NUCLEOTIDE SEQUENCE [LARGE SCALE GENOMIC DNA]</scope>
    <source>
        <strain evidence="4">cv. G240</strain>
    </source>
</reference>
<name>A0A7J7HM20_CAMSI</name>
<proteinExistence type="predicted"/>
<evidence type="ECO:0000259" key="2">
    <source>
        <dbReference type="Pfam" id="PF09133"/>
    </source>
</evidence>
<dbReference type="PANTHER" id="PTHR35311">
    <property type="entry name" value="KINETOCHORE-ASSOCIATED PROTEIN KNL-2 HOMOLOG"/>
    <property type="match status" value="1"/>
</dbReference>
<evidence type="ECO:0000313" key="3">
    <source>
        <dbReference type="EMBL" id="KAF5953779.1"/>
    </source>
</evidence>
<keyword evidence="4" id="KW-1185">Reference proteome</keyword>
<sequence>MASTSAPIHSINDTSTNDSSNPASSSYFQKTVCLHDWWLIMAENDFQGKRLAVAGLTSREQQAVRVFSSAPILKRYDVFTLETVDGIFVLIKGFINKDRTKENGFPSEVCIADFSEETPNRNKKGVSEERHDSSDKMDLSSEDSGNMFSTKKQHKLQDGASNESSVEDPKICSSQVVSEMNIGSASTGFDLQNDVTDSFNGVEDEFHVNIGSGISNGGSKGTVERFPLTSKIVVHPGSTAGPVNRDVCDVESDTIDPPLSLHSDRNTVNSFEVDIAVQPKHLGSCVAISCERKDLSKSDGKGKKRTRGESEREGSDNLIILNDNVNLDVASIESPLRKRTNVSKVHRCKFTKAVPLETSGMNLKSSAERSESPRTNYKDEEKVMLGNVSANLSTIKLSLNPEAGKQRKKTNKALKSSIGLGDANLKEDLEIGVSKKETNDKKASKSSGKTKRKLTYESPVSQGGTEKASFISPESLSFKRSRSGRLLLPTLQFWRNQMPIYDKDRQITGIREGEGLRGVEPSRGETKCTATKAISTALPHTIGPLMCGGRAIELIKKMKIRHPKEMKSIPRSLGVHVFVWGLM</sequence>
<dbReference type="Pfam" id="PF09133">
    <property type="entry name" value="SANTA"/>
    <property type="match status" value="1"/>
</dbReference>
<feature type="compositionally biased region" description="Low complexity" evidence="1">
    <location>
        <begin position="10"/>
        <end position="24"/>
    </location>
</feature>
<evidence type="ECO:0000256" key="1">
    <source>
        <dbReference type="SAM" id="MobiDB-lite"/>
    </source>
</evidence>
<feature type="region of interest" description="Disordered" evidence="1">
    <location>
        <begin position="1"/>
        <end position="24"/>
    </location>
</feature>
<gene>
    <name evidence="3" type="ORF">HYC85_006635</name>
</gene>
<feature type="domain" description="SANTA" evidence="2">
    <location>
        <begin position="32"/>
        <end position="110"/>
    </location>
</feature>
<dbReference type="PANTHER" id="PTHR35311:SF9">
    <property type="entry name" value="KINETOCHORE-ASSOCIATED PROTEIN KNL-2 HOMOLOG"/>
    <property type="match status" value="1"/>
</dbReference>
<protein>
    <recommendedName>
        <fullName evidence="2">SANTA domain-containing protein</fullName>
    </recommendedName>
</protein>
<feature type="region of interest" description="Disordered" evidence="1">
    <location>
        <begin position="436"/>
        <end position="467"/>
    </location>
</feature>
<dbReference type="Proteomes" id="UP000593564">
    <property type="component" value="Unassembled WGS sequence"/>
</dbReference>
<dbReference type="AlphaFoldDB" id="A0A7J7HM20"/>
<feature type="compositionally biased region" description="Basic and acidic residues" evidence="1">
    <location>
        <begin position="125"/>
        <end position="139"/>
    </location>
</feature>
<dbReference type="InterPro" id="IPR053090">
    <property type="entry name" value="Centromere_KNL-2_homolog"/>
</dbReference>
<accession>A0A7J7HM20</accession>
<reference evidence="3 4" key="2">
    <citation type="submission" date="2020-07" db="EMBL/GenBank/DDBJ databases">
        <title>Genome assembly of wild tea tree DASZ reveals pedigree and selection history of tea varieties.</title>
        <authorList>
            <person name="Zhang W."/>
        </authorList>
    </citation>
    <scope>NUCLEOTIDE SEQUENCE [LARGE SCALE GENOMIC DNA]</scope>
    <source>
        <strain evidence="4">cv. G240</strain>
        <tissue evidence="3">Leaf</tissue>
    </source>
</reference>
<feature type="region of interest" description="Disordered" evidence="1">
    <location>
        <begin position="116"/>
        <end position="170"/>
    </location>
</feature>